<dbReference type="InterPro" id="IPR036770">
    <property type="entry name" value="Ankyrin_rpt-contain_sf"/>
</dbReference>
<evidence type="ECO:0000313" key="2">
    <source>
        <dbReference type="EMBL" id="KAF2210667.1"/>
    </source>
</evidence>
<keyword evidence="1" id="KW-0040">ANK repeat</keyword>
<evidence type="ECO:0000313" key="3">
    <source>
        <dbReference type="Proteomes" id="UP000799539"/>
    </source>
</evidence>
<dbReference type="InterPro" id="IPR002110">
    <property type="entry name" value="Ankyrin_rpt"/>
</dbReference>
<dbReference type="EMBL" id="ML992680">
    <property type="protein sequence ID" value="KAF2210667.1"/>
    <property type="molecule type" value="Genomic_DNA"/>
</dbReference>
<dbReference type="InterPro" id="IPR052391">
    <property type="entry name" value="E3_Ligase-Neurotoxin"/>
</dbReference>
<dbReference type="PROSITE" id="PS50297">
    <property type="entry name" value="ANK_REP_REGION"/>
    <property type="match status" value="1"/>
</dbReference>
<accession>A0A6A6FBA6</accession>
<sequence>LLVQGAEPNASCMMNKTALSTAVRESPFPIIEMLLPHAGQIFPGSLLHMAIFRTLDDRKAVVDYLLQNGAPIDELLHWDNPNAAACEFFALGTPLYYAAAAGDVQMVRFLLGRGADANVRSSHGDTALQKAEAKGHTHVGDCLRDYSDSTSRL</sequence>
<dbReference type="SUPFAM" id="SSF48403">
    <property type="entry name" value="Ankyrin repeat"/>
    <property type="match status" value="1"/>
</dbReference>
<feature type="non-terminal residue" evidence="2">
    <location>
        <position position="1"/>
    </location>
</feature>
<dbReference type="AlphaFoldDB" id="A0A6A6FBA6"/>
<dbReference type="SMART" id="SM00248">
    <property type="entry name" value="ANK"/>
    <property type="match status" value="4"/>
</dbReference>
<gene>
    <name evidence="2" type="ORF">CERZMDRAFT_45144</name>
</gene>
<dbReference type="PANTHER" id="PTHR24133">
    <property type="entry name" value="ANKYRIN DOMAIN-CONTAINING"/>
    <property type="match status" value="1"/>
</dbReference>
<keyword evidence="3" id="KW-1185">Reference proteome</keyword>
<dbReference type="OrthoDB" id="1722345at2759"/>
<dbReference type="PANTHER" id="PTHR24133:SF40">
    <property type="entry name" value="ANKYRIN REPEAT DOMAIN 44"/>
    <property type="match status" value="1"/>
</dbReference>
<proteinExistence type="predicted"/>
<name>A0A6A6FBA6_9PEZI</name>
<reference evidence="2" key="1">
    <citation type="journal article" date="2020" name="Stud. Mycol.">
        <title>101 Dothideomycetes genomes: a test case for predicting lifestyles and emergence of pathogens.</title>
        <authorList>
            <person name="Haridas S."/>
            <person name="Albert R."/>
            <person name="Binder M."/>
            <person name="Bloem J."/>
            <person name="Labutti K."/>
            <person name="Salamov A."/>
            <person name="Andreopoulos B."/>
            <person name="Baker S."/>
            <person name="Barry K."/>
            <person name="Bills G."/>
            <person name="Bluhm B."/>
            <person name="Cannon C."/>
            <person name="Castanera R."/>
            <person name="Culley D."/>
            <person name="Daum C."/>
            <person name="Ezra D."/>
            <person name="Gonzalez J."/>
            <person name="Henrissat B."/>
            <person name="Kuo A."/>
            <person name="Liang C."/>
            <person name="Lipzen A."/>
            <person name="Lutzoni F."/>
            <person name="Magnuson J."/>
            <person name="Mondo S."/>
            <person name="Nolan M."/>
            <person name="Ohm R."/>
            <person name="Pangilinan J."/>
            <person name="Park H.-J."/>
            <person name="Ramirez L."/>
            <person name="Alfaro M."/>
            <person name="Sun H."/>
            <person name="Tritt A."/>
            <person name="Yoshinaga Y."/>
            <person name="Zwiers L.-H."/>
            <person name="Turgeon B."/>
            <person name="Goodwin S."/>
            <person name="Spatafora J."/>
            <person name="Crous P."/>
            <person name="Grigoriev I."/>
        </authorList>
    </citation>
    <scope>NUCLEOTIDE SEQUENCE</scope>
    <source>
        <strain evidence="2">SCOH1-5</strain>
    </source>
</reference>
<organism evidence="2 3">
    <name type="scientific">Cercospora zeae-maydis SCOH1-5</name>
    <dbReference type="NCBI Taxonomy" id="717836"/>
    <lineage>
        <taxon>Eukaryota</taxon>
        <taxon>Fungi</taxon>
        <taxon>Dikarya</taxon>
        <taxon>Ascomycota</taxon>
        <taxon>Pezizomycotina</taxon>
        <taxon>Dothideomycetes</taxon>
        <taxon>Dothideomycetidae</taxon>
        <taxon>Mycosphaerellales</taxon>
        <taxon>Mycosphaerellaceae</taxon>
        <taxon>Cercospora</taxon>
    </lineage>
</organism>
<dbReference type="Pfam" id="PF13857">
    <property type="entry name" value="Ank_5"/>
    <property type="match status" value="1"/>
</dbReference>
<dbReference type="Gene3D" id="1.25.40.20">
    <property type="entry name" value="Ankyrin repeat-containing domain"/>
    <property type="match status" value="1"/>
</dbReference>
<dbReference type="PROSITE" id="PS50088">
    <property type="entry name" value="ANK_REPEAT"/>
    <property type="match status" value="1"/>
</dbReference>
<feature type="repeat" description="ANK" evidence="1">
    <location>
        <begin position="93"/>
        <end position="122"/>
    </location>
</feature>
<evidence type="ECO:0000256" key="1">
    <source>
        <dbReference type="PROSITE-ProRule" id="PRU00023"/>
    </source>
</evidence>
<protein>
    <submittedName>
        <fullName evidence="2">Uncharacterized protein</fullName>
    </submittedName>
</protein>
<dbReference type="Proteomes" id="UP000799539">
    <property type="component" value="Unassembled WGS sequence"/>
</dbReference>